<proteinExistence type="predicted"/>
<evidence type="ECO:0000313" key="1">
    <source>
        <dbReference type="EMBL" id="EDZ95669.1"/>
    </source>
</evidence>
<accession>B5VYP9</accession>
<name>B5VYP9_LIMMA</name>
<organism evidence="1 2">
    <name type="scientific">Limnospira maxima CS-328</name>
    <dbReference type="NCBI Taxonomy" id="513049"/>
    <lineage>
        <taxon>Bacteria</taxon>
        <taxon>Bacillati</taxon>
        <taxon>Cyanobacteriota</taxon>
        <taxon>Cyanophyceae</taxon>
        <taxon>Oscillatoriophycideae</taxon>
        <taxon>Oscillatoriales</taxon>
        <taxon>Sirenicapillariaceae</taxon>
        <taxon>Limnospira</taxon>
    </lineage>
</organism>
<dbReference type="EMBL" id="ABYK01000009">
    <property type="protein sequence ID" value="EDZ95669.1"/>
    <property type="molecule type" value="Genomic_DNA"/>
</dbReference>
<evidence type="ECO:0000313" key="2">
    <source>
        <dbReference type="Proteomes" id="UP000004061"/>
    </source>
</evidence>
<gene>
    <name evidence="1" type="ORF">AmaxDRAFT_1641</name>
</gene>
<sequence>MVTWAKLFPLRGIANIGRNQDNPNMLSMDNLNQISMKQLLWLTGLILLAPMALVGCAPETETATETANEIVTNGQEGGTLTLIADAEDRMREGFVSKDGWELNFNHAHATFNNIRAYQAQSPFDPDTDSQPDYITLVELLNSPTTVDLVGGTEDTPTVTTAIAPPGHYNALSWEMVTATEGEFAGSTLVLDGTAERDGRTINFTIALNKPVAHFCGEYVGDERKGFLEANGVAKLETTFHFDHFFGRSDRPIDQSPNDEAIGFQPFANIAEGDTLNVTSEELQQLLTEEEYNTLVFSVTELGHVGEGHCRIELL</sequence>
<keyword evidence="2" id="KW-1185">Reference proteome</keyword>
<reference evidence="1 2" key="1">
    <citation type="journal article" date="2011" name="Appl. Environ. Microbiol.">
        <title>Contribution of a Sodium Ion Gradient to Energy Conservation during Fermentation in the Cyanobacterium Arthrospira (Spirulina) maxima CS-328.</title>
        <authorList>
            <person name="Carrieri D."/>
            <person name="Ananyev G."/>
            <person name="Lenz O."/>
            <person name="Bryant D.A."/>
            <person name="Dismukes G.C."/>
        </authorList>
    </citation>
    <scope>NUCLEOTIDE SEQUENCE [LARGE SCALE GENOMIC DNA]</scope>
    <source>
        <strain evidence="1 2">CS-328</strain>
    </source>
</reference>
<dbReference type="Proteomes" id="UP000004061">
    <property type="component" value="Unassembled WGS sequence"/>
</dbReference>
<dbReference type="AlphaFoldDB" id="B5VYP9"/>
<comment type="caution">
    <text evidence="1">The sequence shown here is derived from an EMBL/GenBank/DDBJ whole genome shotgun (WGS) entry which is preliminary data.</text>
</comment>
<protein>
    <recommendedName>
        <fullName evidence="3">DUF4382 domain-containing protein</fullName>
    </recommendedName>
</protein>
<evidence type="ECO:0008006" key="3">
    <source>
        <dbReference type="Google" id="ProtNLM"/>
    </source>
</evidence>